<evidence type="ECO:0000313" key="1">
    <source>
        <dbReference type="EMBL" id="KAH6928055.1"/>
    </source>
</evidence>
<reference evidence="1" key="1">
    <citation type="submission" date="2020-05" db="EMBL/GenBank/DDBJ databases">
        <title>Large-scale comparative analyses of tick genomes elucidate their genetic diversity and vector capacities.</title>
        <authorList>
            <person name="Jia N."/>
            <person name="Wang J."/>
            <person name="Shi W."/>
            <person name="Du L."/>
            <person name="Sun Y."/>
            <person name="Zhan W."/>
            <person name="Jiang J."/>
            <person name="Wang Q."/>
            <person name="Zhang B."/>
            <person name="Ji P."/>
            <person name="Sakyi L.B."/>
            <person name="Cui X."/>
            <person name="Yuan T."/>
            <person name="Jiang B."/>
            <person name="Yang W."/>
            <person name="Lam T.T.-Y."/>
            <person name="Chang Q."/>
            <person name="Ding S."/>
            <person name="Wang X."/>
            <person name="Zhu J."/>
            <person name="Ruan X."/>
            <person name="Zhao L."/>
            <person name="Wei J."/>
            <person name="Que T."/>
            <person name="Du C."/>
            <person name="Cheng J."/>
            <person name="Dai P."/>
            <person name="Han X."/>
            <person name="Huang E."/>
            <person name="Gao Y."/>
            <person name="Liu J."/>
            <person name="Shao H."/>
            <person name="Ye R."/>
            <person name="Li L."/>
            <person name="Wei W."/>
            <person name="Wang X."/>
            <person name="Wang C."/>
            <person name="Yang T."/>
            <person name="Huo Q."/>
            <person name="Li W."/>
            <person name="Guo W."/>
            <person name="Chen H."/>
            <person name="Zhou L."/>
            <person name="Ni X."/>
            <person name="Tian J."/>
            <person name="Zhou Y."/>
            <person name="Sheng Y."/>
            <person name="Liu T."/>
            <person name="Pan Y."/>
            <person name="Xia L."/>
            <person name="Li J."/>
            <person name="Zhao F."/>
            <person name="Cao W."/>
        </authorList>
    </citation>
    <scope>NUCLEOTIDE SEQUENCE</scope>
    <source>
        <strain evidence="1">Hyas-2018</strain>
    </source>
</reference>
<evidence type="ECO:0000313" key="2">
    <source>
        <dbReference type="Proteomes" id="UP000821845"/>
    </source>
</evidence>
<accession>A0ACB7S0P2</accession>
<comment type="caution">
    <text evidence="1">The sequence shown here is derived from an EMBL/GenBank/DDBJ whole genome shotgun (WGS) entry which is preliminary data.</text>
</comment>
<dbReference type="EMBL" id="CM023486">
    <property type="protein sequence ID" value="KAH6928055.1"/>
    <property type="molecule type" value="Genomic_DNA"/>
</dbReference>
<proteinExistence type="predicted"/>
<name>A0ACB7S0P2_HYAAI</name>
<gene>
    <name evidence="1" type="ORF">HPB50_011061</name>
</gene>
<sequence length="269" mass="31010">MGDVSVVSLPCFSLDEKILQLLWDEGVQMEELLDFSFERVGKLAAERGVHLDDAHKEELWLYVQRMKAEQPDWVSLSHYQDHSSRQLYNSCLEDFTDGSQFHTAQLSWDPSQCWDKSCHASFSRDSLETTALQCQEKDAADTQNSVKVKSSKRACKTPKTFRLSNRCDLSPISPKPRAPVRRSRSKVAALLSRLVREKATTESVEDRFFTRGIWPSWLNFNTTPKQSSPTPQRRCNVTLAGHRRTPLFLRWLGRKRSHGYRVSAARHRL</sequence>
<keyword evidence="2" id="KW-1185">Reference proteome</keyword>
<dbReference type="Proteomes" id="UP000821845">
    <property type="component" value="Chromosome 6"/>
</dbReference>
<organism evidence="1 2">
    <name type="scientific">Hyalomma asiaticum</name>
    <name type="common">Tick</name>
    <dbReference type="NCBI Taxonomy" id="266040"/>
    <lineage>
        <taxon>Eukaryota</taxon>
        <taxon>Metazoa</taxon>
        <taxon>Ecdysozoa</taxon>
        <taxon>Arthropoda</taxon>
        <taxon>Chelicerata</taxon>
        <taxon>Arachnida</taxon>
        <taxon>Acari</taxon>
        <taxon>Parasitiformes</taxon>
        <taxon>Ixodida</taxon>
        <taxon>Ixodoidea</taxon>
        <taxon>Ixodidae</taxon>
        <taxon>Hyalomminae</taxon>
        <taxon>Hyalomma</taxon>
    </lineage>
</organism>
<protein>
    <submittedName>
        <fullName evidence="1">Uncharacterized protein</fullName>
    </submittedName>
</protein>